<sequence length="231" mass="26794">MAFIRRLHNQNWLFPPNILDLIDEDHVCRLVDEVIEGIDFNEIEKRYDGPGSPAYHPKVMMKLLIQGTIDGIRSSRRISKATKENVVYMYLSDRLNPDFRTICRFRKDNLDVIKLVFAEIIKLARGMDMVKLGHLSIDGTKIKASASNFSVLSKEELDEINEAIDTELQRGIAVDEMEDDIYGNVNPDTLPKSFKDVKVEIRKKKTKKIVDQYRKGDQKERNRIEKQLDKV</sequence>
<dbReference type="PANTHER" id="PTHR33408">
    <property type="entry name" value="TRANSPOSASE"/>
    <property type="match status" value="1"/>
</dbReference>
<accession>A0A811T8B0</accession>
<reference evidence="3" key="1">
    <citation type="submission" date="2020-10" db="EMBL/GenBank/DDBJ databases">
        <authorList>
            <person name="Hahn C.J."/>
            <person name="Laso-Perez R."/>
            <person name="Vulcano F."/>
            <person name="Vaziourakis K.-M."/>
            <person name="Stokke R."/>
            <person name="Steen I.H."/>
            <person name="Teske A."/>
            <person name="Boetius A."/>
            <person name="Liebeke M."/>
            <person name="Amann R."/>
            <person name="Knittel K."/>
        </authorList>
    </citation>
    <scope>NUCLEOTIDE SEQUENCE</scope>
    <source>
        <strain evidence="3">Gfbio:e3339647-f889-4370-9287-4fb5cb688e4c:AG392D22_GoMArc1</strain>
    </source>
</reference>
<evidence type="ECO:0000313" key="3">
    <source>
        <dbReference type="EMBL" id="CAD6490837.1"/>
    </source>
</evidence>
<evidence type="ECO:0000313" key="4">
    <source>
        <dbReference type="Proteomes" id="UP000634805"/>
    </source>
</evidence>
<gene>
    <name evidence="3" type="ORF">EMLJLAPB_00027</name>
</gene>
<name>A0A811T8B0_9EURY</name>
<feature type="domain" description="Transposase InsH N-terminal" evidence="2">
    <location>
        <begin position="18"/>
        <end position="107"/>
    </location>
</feature>
<evidence type="ECO:0000256" key="1">
    <source>
        <dbReference type="SAM" id="MobiDB-lite"/>
    </source>
</evidence>
<feature type="region of interest" description="Disordered" evidence="1">
    <location>
        <begin position="212"/>
        <end position="231"/>
    </location>
</feature>
<protein>
    <recommendedName>
        <fullName evidence="2">Transposase InsH N-terminal domain-containing protein</fullName>
    </recommendedName>
</protein>
<dbReference type="PANTHER" id="PTHR33408:SF2">
    <property type="entry name" value="TRANSPOSASE DDE DOMAIN-CONTAINING PROTEIN"/>
    <property type="match status" value="1"/>
</dbReference>
<dbReference type="EMBL" id="CAJHIS010000001">
    <property type="protein sequence ID" value="CAD6490837.1"/>
    <property type="molecule type" value="Genomic_DNA"/>
</dbReference>
<dbReference type="InterPro" id="IPR008490">
    <property type="entry name" value="Transposase_InsH_N"/>
</dbReference>
<dbReference type="AlphaFoldDB" id="A0A811T8B0"/>
<dbReference type="Proteomes" id="UP000634805">
    <property type="component" value="Unassembled WGS sequence"/>
</dbReference>
<proteinExistence type="predicted"/>
<evidence type="ECO:0000259" key="2">
    <source>
        <dbReference type="Pfam" id="PF05598"/>
    </source>
</evidence>
<organism evidence="3 4">
    <name type="scientific">Candidatus Argoarchaeum ethanivorans</name>
    <dbReference type="NCBI Taxonomy" id="2608793"/>
    <lineage>
        <taxon>Archaea</taxon>
        <taxon>Methanobacteriati</taxon>
        <taxon>Methanobacteriota</taxon>
        <taxon>Stenosarchaea group</taxon>
        <taxon>Methanomicrobia</taxon>
        <taxon>Methanosarcinales</taxon>
        <taxon>Methanosarcinales incertae sedis</taxon>
        <taxon>GOM Arc I cluster</taxon>
        <taxon>Candidatus Argoarchaeum</taxon>
    </lineage>
</organism>
<dbReference type="Pfam" id="PF05598">
    <property type="entry name" value="DUF772"/>
    <property type="match status" value="1"/>
</dbReference>
<comment type="caution">
    <text evidence="3">The sequence shown here is derived from an EMBL/GenBank/DDBJ whole genome shotgun (WGS) entry which is preliminary data.</text>
</comment>